<evidence type="ECO:0000256" key="8">
    <source>
        <dbReference type="PIRSR" id="PIRSR602401-1"/>
    </source>
</evidence>
<keyword evidence="7" id="KW-0503">Monooxygenase</keyword>
<dbReference type="PANTHER" id="PTHR24305">
    <property type="entry name" value="CYTOCHROME P450"/>
    <property type="match status" value="1"/>
</dbReference>
<evidence type="ECO:0000256" key="4">
    <source>
        <dbReference type="ARBA" id="ARBA00022723"/>
    </source>
</evidence>
<dbReference type="Gene3D" id="1.10.630.10">
    <property type="entry name" value="Cytochrome P450"/>
    <property type="match status" value="1"/>
</dbReference>
<dbReference type="GO" id="GO:0004497">
    <property type="term" value="F:monooxygenase activity"/>
    <property type="evidence" value="ECO:0007669"/>
    <property type="project" value="UniProtKB-KW"/>
</dbReference>
<dbReference type="PRINTS" id="PR00463">
    <property type="entry name" value="EP450I"/>
</dbReference>
<dbReference type="PANTHER" id="PTHR24305:SF107">
    <property type="entry name" value="P450, PUTATIVE (EUROFUNG)-RELATED"/>
    <property type="match status" value="1"/>
</dbReference>
<dbReference type="GO" id="GO:0005506">
    <property type="term" value="F:iron ion binding"/>
    <property type="evidence" value="ECO:0007669"/>
    <property type="project" value="InterPro"/>
</dbReference>
<dbReference type="GO" id="GO:0020037">
    <property type="term" value="F:heme binding"/>
    <property type="evidence" value="ECO:0007669"/>
    <property type="project" value="InterPro"/>
</dbReference>
<name>A0A9P4M6Z4_9PEZI</name>
<keyword evidence="6 8" id="KW-0408">Iron</keyword>
<keyword evidence="3 8" id="KW-0349">Heme</keyword>
<dbReference type="InterPro" id="IPR002401">
    <property type="entry name" value="Cyt_P450_E_grp-I"/>
</dbReference>
<evidence type="ECO:0000256" key="3">
    <source>
        <dbReference type="ARBA" id="ARBA00022617"/>
    </source>
</evidence>
<dbReference type="Pfam" id="PF00067">
    <property type="entry name" value="p450"/>
    <property type="match status" value="1"/>
</dbReference>
<feature type="non-terminal residue" evidence="9">
    <location>
        <position position="1"/>
    </location>
</feature>
<accession>A0A9P4M6Z4</accession>
<evidence type="ECO:0000256" key="2">
    <source>
        <dbReference type="ARBA" id="ARBA00005179"/>
    </source>
</evidence>
<gene>
    <name evidence="9" type="ORF">NA57DRAFT_37500</name>
</gene>
<comment type="cofactor">
    <cofactor evidence="1 8">
        <name>heme</name>
        <dbReference type="ChEBI" id="CHEBI:30413"/>
    </cofactor>
</comment>
<dbReference type="Proteomes" id="UP000799772">
    <property type="component" value="Unassembled WGS sequence"/>
</dbReference>
<evidence type="ECO:0000313" key="10">
    <source>
        <dbReference type="Proteomes" id="UP000799772"/>
    </source>
</evidence>
<dbReference type="GO" id="GO:0016705">
    <property type="term" value="F:oxidoreductase activity, acting on paired donors, with incorporation or reduction of molecular oxygen"/>
    <property type="evidence" value="ECO:0007669"/>
    <property type="project" value="InterPro"/>
</dbReference>
<feature type="binding site" description="axial binding residue" evidence="8">
    <location>
        <position position="444"/>
    </location>
    <ligand>
        <name>heme</name>
        <dbReference type="ChEBI" id="CHEBI:30413"/>
    </ligand>
    <ligandPart>
        <name>Fe</name>
        <dbReference type="ChEBI" id="CHEBI:18248"/>
    </ligandPart>
</feature>
<dbReference type="OrthoDB" id="10029320at2759"/>
<evidence type="ECO:0000256" key="6">
    <source>
        <dbReference type="ARBA" id="ARBA00023004"/>
    </source>
</evidence>
<dbReference type="EMBL" id="ML978125">
    <property type="protein sequence ID" value="KAF2099853.1"/>
    <property type="molecule type" value="Genomic_DNA"/>
</dbReference>
<protein>
    <submittedName>
        <fullName evidence="9">Cytochrome P450</fullName>
    </submittedName>
</protein>
<dbReference type="AlphaFoldDB" id="A0A9P4M6Z4"/>
<evidence type="ECO:0000313" key="9">
    <source>
        <dbReference type="EMBL" id="KAF2099853.1"/>
    </source>
</evidence>
<keyword evidence="5" id="KW-0560">Oxidoreductase</keyword>
<dbReference type="PRINTS" id="PR00385">
    <property type="entry name" value="P450"/>
</dbReference>
<evidence type="ECO:0000256" key="5">
    <source>
        <dbReference type="ARBA" id="ARBA00023002"/>
    </source>
</evidence>
<proteinExistence type="predicted"/>
<dbReference type="InterPro" id="IPR036396">
    <property type="entry name" value="Cyt_P450_sf"/>
</dbReference>
<dbReference type="InterPro" id="IPR001128">
    <property type="entry name" value="Cyt_P450"/>
</dbReference>
<dbReference type="CDD" id="cd11051">
    <property type="entry name" value="CYP59-like"/>
    <property type="match status" value="1"/>
</dbReference>
<keyword evidence="10" id="KW-1185">Reference proteome</keyword>
<dbReference type="SUPFAM" id="SSF48264">
    <property type="entry name" value="Cytochrome P450"/>
    <property type="match status" value="1"/>
</dbReference>
<reference evidence="9" key="1">
    <citation type="journal article" date="2020" name="Stud. Mycol.">
        <title>101 Dothideomycetes genomes: a test case for predicting lifestyles and emergence of pathogens.</title>
        <authorList>
            <person name="Haridas S."/>
            <person name="Albert R."/>
            <person name="Binder M."/>
            <person name="Bloem J."/>
            <person name="Labutti K."/>
            <person name="Salamov A."/>
            <person name="Andreopoulos B."/>
            <person name="Baker S."/>
            <person name="Barry K."/>
            <person name="Bills G."/>
            <person name="Bluhm B."/>
            <person name="Cannon C."/>
            <person name="Castanera R."/>
            <person name="Culley D."/>
            <person name="Daum C."/>
            <person name="Ezra D."/>
            <person name="Gonzalez J."/>
            <person name="Henrissat B."/>
            <person name="Kuo A."/>
            <person name="Liang C."/>
            <person name="Lipzen A."/>
            <person name="Lutzoni F."/>
            <person name="Magnuson J."/>
            <person name="Mondo S."/>
            <person name="Nolan M."/>
            <person name="Ohm R."/>
            <person name="Pangilinan J."/>
            <person name="Park H.-J."/>
            <person name="Ramirez L."/>
            <person name="Alfaro M."/>
            <person name="Sun H."/>
            <person name="Tritt A."/>
            <person name="Yoshinaga Y."/>
            <person name="Zwiers L.-H."/>
            <person name="Turgeon B."/>
            <person name="Goodwin S."/>
            <person name="Spatafora J."/>
            <person name="Crous P."/>
            <person name="Grigoriev I."/>
        </authorList>
    </citation>
    <scope>NUCLEOTIDE SEQUENCE</scope>
    <source>
        <strain evidence="9">CBS 133067</strain>
    </source>
</reference>
<evidence type="ECO:0000256" key="7">
    <source>
        <dbReference type="ARBA" id="ARBA00023033"/>
    </source>
</evidence>
<keyword evidence="4 8" id="KW-0479">Metal-binding</keyword>
<evidence type="ECO:0000256" key="1">
    <source>
        <dbReference type="ARBA" id="ARBA00001971"/>
    </source>
</evidence>
<comment type="caution">
    <text evidence="9">The sequence shown here is derived from an EMBL/GenBank/DDBJ whole genome shotgun (WGS) entry which is preliminary data.</text>
</comment>
<comment type="pathway">
    <text evidence="2">Secondary metabolite biosynthesis.</text>
</comment>
<sequence>IYGSLEIAGECTKVFPPNVHIQNWMTYIYRKYKPGDIWYLDLWPFGPRFLVIADPEVASQFITTGVSLYKSRLGSDYLDIFLGTGSIVTAEASHWKSMRSAFNPGFSASHLMTLVPYIVDATIVFHEALADKASKREIFSLEEYATRMTIDIIGKIVLDSDFDSQKRAHPVVTMFRQRAGLMRNNGGFYPWDDFDAFRPIKLWFNARKLDGLIGKELDQLIEVRAKDPKRGVQKSFRDRKKTVIDLALDSYYQQSATEKGIAATIDPEVRREIISNMKTFIFAGHDTTATTIAYALYFLHFYPNVYQKLVQELEEVYGAGASYETISNAIKEDPHSINKLEYLTAIVKETLRLFPPASTLRAIPKDQAPLFVTDPDTGKQLPIKGFDVWVVSHMVHRNEKFFPKPDEFIPERFIPSQTPFPEAKLFTAAGKDAWRPFEKGPRNCLGQELAMIEAKVTLAIIAKDFDFVAEVDGVKCDSWTPISTVEEYRDGGKHNTVEGHRIYQILKGAAKPYAGMPGRVSWRKGVS</sequence>
<dbReference type="InterPro" id="IPR050121">
    <property type="entry name" value="Cytochrome_P450_monoxygenase"/>
</dbReference>
<organism evidence="9 10">
    <name type="scientific">Rhizodiscina lignyota</name>
    <dbReference type="NCBI Taxonomy" id="1504668"/>
    <lineage>
        <taxon>Eukaryota</taxon>
        <taxon>Fungi</taxon>
        <taxon>Dikarya</taxon>
        <taxon>Ascomycota</taxon>
        <taxon>Pezizomycotina</taxon>
        <taxon>Dothideomycetes</taxon>
        <taxon>Pleosporomycetidae</taxon>
        <taxon>Aulographales</taxon>
        <taxon>Rhizodiscinaceae</taxon>
        <taxon>Rhizodiscina</taxon>
    </lineage>
</organism>